<evidence type="ECO:0000259" key="2">
    <source>
        <dbReference type="Pfam" id="PF12146"/>
    </source>
</evidence>
<evidence type="ECO:0000256" key="1">
    <source>
        <dbReference type="SAM" id="SignalP"/>
    </source>
</evidence>
<dbReference type="EMBL" id="JAYGIM010000001">
    <property type="protein sequence ID" value="MEA5424946.1"/>
    <property type="molecule type" value="Genomic_DNA"/>
</dbReference>
<dbReference type="GO" id="GO:0016787">
    <property type="term" value="F:hydrolase activity"/>
    <property type="evidence" value="ECO:0007669"/>
    <property type="project" value="UniProtKB-KW"/>
</dbReference>
<sequence>MKTTIFILLVFFCSSFSQLVAQSQEENIVLKQTKGVLDGTLLMPNSTKKVPVVLIVAGSGPTDRNGNSSLSVTAKSYQLLAEGLANNGIASLRYDKRGVGKSASSMMKESDLTFETYIQDVQQWIDTLKKSNRFSKITVLGHSEGSLLGMVAVQKLPVDGYISLAGPARGIDEIIIEQMAQQPLPDSAKNEVKKNFERLKRGETFSKIMQNMSVYMIFRPSIQPYMISWLKYVPTEEIKKVKAKTLIIQGTTDIQVSENEGKLLAKAQPKAKLILINGMNHVLKDAPIDRAENIKTYTNPDLPIAKGMVEAVVEFVDSL</sequence>
<comment type="caution">
    <text evidence="3">The sequence shown here is derived from an EMBL/GenBank/DDBJ whole genome shotgun (WGS) entry which is preliminary data.</text>
</comment>
<keyword evidence="3" id="KW-0378">Hydrolase</keyword>
<evidence type="ECO:0000313" key="4">
    <source>
        <dbReference type="Proteomes" id="UP001302222"/>
    </source>
</evidence>
<gene>
    <name evidence="3" type="ORF">VB798_00075</name>
</gene>
<feature type="signal peptide" evidence="1">
    <location>
        <begin position="1"/>
        <end position="21"/>
    </location>
</feature>
<evidence type="ECO:0000313" key="3">
    <source>
        <dbReference type="EMBL" id="MEA5424946.1"/>
    </source>
</evidence>
<dbReference type="RefSeq" id="WP_323254665.1">
    <property type="nucleotide sequence ID" value="NZ_JAYGIM010000001.1"/>
</dbReference>
<keyword evidence="4" id="KW-1185">Reference proteome</keyword>
<dbReference type="InterPro" id="IPR022742">
    <property type="entry name" value="Hydrolase_4"/>
</dbReference>
<feature type="chain" id="PRO_5045804922" evidence="1">
    <location>
        <begin position="22"/>
        <end position="319"/>
    </location>
</feature>
<dbReference type="Gene3D" id="3.40.50.1820">
    <property type="entry name" value="alpha/beta hydrolase"/>
    <property type="match status" value="1"/>
</dbReference>
<dbReference type="InterPro" id="IPR029058">
    <property type="entry name" value="AB_hydrolase_fold"/>
</dbReference>
<dbReference type="PANTHER" id="PTHR43265">
    <property type="entry name" value="ESTERASE ESTD"/>
    <property type="match status" value="1"/>
</dbReference>
<dbReference type="SUPFAM" id="SSF53474">
    <property type="entry name" value="alpha/beta-Hydrolases"/>
    <property type="match status" value="1"/>
</dbReference>
<dbReference type="Pfam" id="PF12146">
    <property type="entry name" value="Hydrolase_4"/>
    <property type="match status" value="1"/>
</dbReference>
<feature type="domain" description="Serine aminopeptidase S33" evidence="2">
    <location>
        <begin position="74"/>
        <end position="282"/>
    </location>
</feature>
<proteinExistence type="predicted"/>
<keyword evidence="1" id="KW-0732">Signal</keyword>
<protein>
    <submittedName>
        <fullName evidence="3">Alpha/beta fold hydrolase</fullName>
    </submittedName>
</protein>
<organism evidence="3 4">
    <name type="scientific">Arcicella lustrica</name>
    <dbReference type="NCBI Taxonomy" id="2984196"/>
    <lineage>
        <taxon>Bacteria</taxon>
        <taxon>Pseudomonadati</taxon>
        <taxon>Bacteroidota</taxon>
        <taxon>Cytophagia</taxon>
        <taxon>Cytophagales</taxon>
        <taxon>Flectobacillaceae</taxon>
        <taxon>Arcicella</taxon>
    </lineage>
</organism>
<accession>A0ABU5SCE7</accession>
<dbReference type="Proteomes" id="UP001302222">
    <property type="component" value="Unassembled WGS sequence"/>
</dbReference>
<dbReference type="InterPro" id="IPR053145">
    <property type="entry name" value="AB_hydrolase_Est10"/>
</dbReference>
<reference evidence="3 4" key="1">
    <citation type="submission" date="2023-12" db="EMBL/GenBank/DDBJ databases">
        <title>Novel species of the genus Arcicella isolated from rivers.</title>
        <authorList>
            <person name="Lu H."/>
        </authorList>
    </citation>
    <scope>NUCLEOTIDE SEQUENCE [LARGE SCALE GENOMIC DNA]</scope>
    <source>
        <strain evidence="3 4">DC25W</strain>
    </source>
</reference>
<name>A0ABU5SCE7_9BACT</name>
<dbReference type="PANTHER" id="PTHR43265:SF1">
    <property type="entry name" value="ESTERASE ESTD"/>
    <property type="match status" value="1"/>
</dbReference>